<feature type="non-terminal residue" evidence="1">
    <location>
        <position position="1"/>
    </location>
</feature>
<name>A0A371FKT7_MUCPR</name>
<dbReference type="PANTHER" id="PTHR12265">
    <property type="entry name" value="TRANSMEMBRANE PROTEIN 53"/>
    <property type="match status" value="1"/>
</dbReference>
<gene>
    <name evidence="1" type="primary">tmem53</name>
    <name evidence="1" type="ORF">CR513_40847</name>
</gene>
<keyword evidence="2" id="KW-1185">Reference proteome</keyword>
<keyword evidence="1" id="KW-0472">Membrane</keyword>
<protein>
    <submittedName>
        <fullName evidence="1">Transmembrane protein 53</fullName>
    </submittedName>
</protein>
<keyword evidence="1" id="KW-0812">Transmembrane</keyword>
<dbReference type="InterPro" id="IPR029058">
    <property type="entry name" value="AB_hydrolase_fold"/>
</dbReference>
<proteinExistence type="predicted"/>
<dbReference type="SUPFAM" id="SSF53474">
    <property type="entry name" value="alpha/beta-Hydrolases"/>
    <property type="match status" value="1"/>
</dbReference>
<reference evidence="1" key="1">
    <citation type="submission" date="2018-05" db="EMBL/GenBank/DDBJ databases">
        <title>Draft genome of Mucuna pruriens seed.</title>
        <authorList>
            <person name="Nnadi N.E."/>
            <person name="Vos R."/>
            <person name="Hasami M.H."/>
            <person name="Devisetty U.K."/>
            <person name="Aguiy J.C."/>
        </authorList>
    </citation>
    <scope>NUCLEOTIDE SEQUENCE [LARGE SCALE GENOMIC DNA]</scope>
    <source>
        <strain evidence="1">JCA_2017</strain>
    </source>
</reference>
<dbReference type="AlphaFoldDB" id="A0A371FKT7"/>
<dbReference type="Pfam" id="PF05705">
    <property type="entry name" value="DUF829"/>
    <property type="match status" value="1"/>
</dbReference>
<dbReference type="PANTHER" id="PTHR12265:SF11">
    <property type="entry name" value="ALPHA_BETA-HYDROLASES SUPERFAMILY PROTEIN"/>
    <property type="match status" value="1"/>
</dbReference>
<dbReference type="OrthoDB" id="77878at2759"/>
<dbReference type="Gene3D" id="3.40.50.1820">
    <property type="entry name" value="alpha/beta hydrolase"/>
    <property type="match status" value="1"/>
</dbReference>
<dbReference type="EMBL" id="QJKJ01008733">
    <property type="protein sequence ID" value="RDX78820.1"/>
    <property type="molecule type" value="Genomic_DNA"/>
</dbReference>
<evidence type="ECO:0000313" key="1">
    <source>
        <dbReference type="EMBL" id="RDX78820.1"/>
    </source>
</evidence>
<accession>A0A371FKT7</accession>
<dbReference type="InterPro" id="IPR008547">
    <property type="entry name" value="DUF829_TMEM53"/>
</dbReference>
<organism evidence="1 2">
    <name type="scientific">Mucuna pruriens</name>
    <name type="common">Velvet bean</name>
    <name type="synonym">Dolichos pruriens</name>
    <dbReference type="NCBI Taxonomy" id="157652"/>
    <lineage>
        <taxon>Eukaryota</taxon>
        <taxon>Viridiplantae</taxon>
        <taxon>Streptophyta</taxon>
        <taxon>Embryophyta</taxon>
        <taxon>Tracheophyta</taxon>
        <taxon>Spermatophyta</taxon>
        <taxon>Magnoliopsida</taxon>
        <taxon>eudicotyledons</taxon>
        <taxon>Gunneridae</taxon>
        <taxon>Pentapetalae</taxon>
        <taxon>rosids</taxon>
        <taxon>fabids</taxon>
        <taxon>Fabales</taxon>
        <taxon>Fabaceae</taxon>
        <taxon>Papilionoideae</taxon>
        <taxon>50 kb inversion clade</taxon>
        <taxon>NPAAA clade</taxon>
        <taxon>indigoferoid/millettioid clade</taxon>
        <taxon>Phaseoleae</taxon>
        <taxon>Mucuna</taxon>
    </lineage>
</organism>
<comment type="caution">
    <text evidence="1">The sequence shown here is derived from an EMBL/GenBank/DDBJ whole genome shotgun (WGS) entry which is preliminary data.</text>
</comment>
<sequence length="455" mass="51245">MEGQLRVLSPSTLGRYFLCKTTTLPSLSYQRAASRIPISSTLTRPPIPPNSDPRRFPFSSLTYSQSLNSSTPLVNTPNSFLSHSQGAGFTWNPAFETRNAALHGGNDRVATVVLLGWLGARTKHLKRYVEWYNSRGFHAVTFVVDVKELLRFDLGHVLETRVSQLADHLVSWVSRQEHDGRERSLVFHTFSNTGWFVYGYILARILGTEDLMEKIKGCIVDSGGGEPFTPQVWAAGFSAAILKKRSSLGPVVEVEDKLKSETEVSLSKNQQNEPSAIETLVLSLLEKFFTFVLQLPDVNQRLTRIVNVLMKHQPCPQLYLYSTADKVVPFQSIEAFIEEQRKMGRRVRSFNFGLSPHVDHYRKFPALYISQLTEFLNECFATNKQTTYKAEAISAHSMAIHHDDDTLVVPNLSPPNTYEAVVNGGTFDRLHDGHRLFLTVSPSAMLSIFVSIFYI</sequence>
<evidence type="ECO:0000313" key="2">
    <source>
        <dbReference type="Proteomes" id="UP000257109"/>
    </source>
</evidence>
<dbReference type="Proteomes" id="UP000257109">
    <property type="component" value="Unassembled WGS sequence"/>
</dbReference>